<proteinExistence type="predicted"/>
<dbReference type="SUPFAM" id="SSF52777">
    <property type="entry name" value="CoA-dependent acyltransferases"/>
    <property type="match status" value="4"/>
</dbReference>
<dbReference type="CDD" id="cd05930">
    <property type="entry name" value="A_NRPS"/>
    <property type="match status" value="1"/>
</dbReference>
<sequence length="1375" mass="151464">VMEKERSLHLVDGPVYAVTVFVTADKTQYLQFTLHHAIADLVSWRILLDDLQTALTGKDFAPKTLSFKEWSERLTQQATQWQPQPWDEYMGEDVSPPNDQSMVRVSHDGIVLDMATSMQLDAANAKFGTNIQEIALAALVCAYGDVTGVSDAVLHLMMEGHGRVPWDSSLDVSSTVGWFTNVYPVMFTASSDMSELVRHVKQKMRALPDNGLSYGALKYLAPHTSDNARLKAHRVHNLSFNYTGRFQEMHSTKSLFDPLDELNLPQKESDETEYFGGGVHLMHTDDDRLAMNMSVPNWLLDQAQVTHWCALWREWMERIVAFCVDPATLGGRTLSDVPLLRSTSVVRDVEAELLWTLGLRPDMIQDMYPVTPLQSALLTAMIHDPAEYVLQTVFDIEGDFDFSRLRSSWHTLAADTPVLRTVFAATSTAGLMQAVTKVDSSTWVLSSDVVAPADVEAFTTSFLDHDRRRGFSLASTSFHRFTGVPVSDGRLRVFWTHHHALMDGWSLTLLLDTLLAIAYGDERVSATMSFRDHIEWLSTQDAASSRLFWKAALAATTSSVPLALPPPPHRPLTKYNAMTRTVHLPAMSSLCKRLGVTPSSVFRTAWAILLQQYTRCDYVTFGSVVSGRDTGVDGVEKIIGMLINTVPIHTRVQASNAAIDLIATMHALSMDLVSHSHYNLIDVKRWANVPSEHVLFDSIMVYQNFPSSELLDTSTPRPFQFKLQRTDEYMDSALGIVVGAVGNDYGLRVTHNAIEIDAAVVEFLVDRFVHVVSTMTSSPATTVAALNMAPSSGSLEQALVQRACHGRDMSLPYELVHHATEAQAQLHPDTRAIEFEHAALTYRELNTHATTLAGRLAAHGVAVGARVALVLERCLEFPLALLAAHKVGASTMSLDATFPVKRLAHILTDAHARVILTLDLHRHVIEAMGLAIPVIYFSVAELARSTSRFEPLPQHVATRDDEAYVVYTSGSTGKPKGVPVLHRGAVNVMMHMTMPGVCHGARAMQFMAIGFDNCQWEIWCTLSVGATLVLRSPNVFDTIAKVDVLSTTPTGLALLGNPDQYPNLKYVQLGGENVPVTLKDLWASRVCLTNCYGPSECAVMTNTIQLRTDYAVTIGPPIPNVSTYILDDSQCLVPVGVVGEIYLGGICVSPCYINLPEQTTERFLGNPFAPGQMYRTGDLGRMLPNGDFEILGRKDTQVKLKGYRIELEEVAEAMMQHPHVTSAAAIVKNKNHLVGYYSPANISVQELEQEVVAHLPVYMVPAVWVGLDVMPQNTNGKIDKRALEALDVAVEVEILQTETEKMMAQVWANVLGVPVEKIGRNTSFFSLGGDSISVVKVVSACRKIGLHITVARLVKAARLWCAAAAVTTKNSATMA</sequence>
<keyword evidence="1" id="KW-0596">Phosphopantetheine</keyword>
<dbReference type="Pfam" id="PF00668">
    <property type="entry name" value="Condensation"/>
    <property type="match status" value="2"/>
</dbReference>
<dbReference type="Pfam" id="PF00550">
    <property type="entry name" value="PP-binding"/>
    <property type="match status" value="1"/>
</dbReference>
<dbReference type="SUPFAM" id="SSF47336">
    <property type="entry name" value="ACP-like"/>
    <property type="match status" value="1"/>
</dbReference>
<dbReference type="OrthoDB" id="75981at2759"/>
<reference evidence="4" key="1">
    <citation type="submission" date="2019-06" db="EMBL/GenBank/DDBJ databases">
        <title>Genomics analysis of Aphanomyces spp. identifies a new class of oomycete effector associated with host adaptation.</title>
        <authorList>
            <person name="Gaulin E."/>
        </authorList>
    </citation>
    <scope>NUCLEOTIDE SEQUENCE</scope>
    <source>
        <strain evidence="4">CBS 578.67</strain>
    </source>
</reference>
<protein>
    <recommendedName>
        <fullName evidence="3">Carrier domain-containing protein</fullName>
    </recommendedName>
</protein>
<dbReference type="SUPFAM" id="SSF56801">
    <property type="entry name" value="Acetyl-CoA synthetase-like"/>
    <property type="match status" value="1"/>
</dbReference>
<dbReference type="PANTHER" id="PTHR45398">
    <property type="match status" value="1"/>
</dbReference>
<dbReference type="GO" id="GO:0003824">
    <property type="term" value="F:catalytic activity"/>
    <property type="evidence" value="ECO:0007669"/>
    <property type="project" value="InterPro"/>
</dbReference>
<keyword evidence="2" id="KW-0597">Phosphoprotein</keyword>
<dbReference type="PROSITE" id="PS50075">
    <property type="entry name" value="CARRIER"/>
    <property type="match status" value="1"/>
</dbReference>
<dbReference type="PANTHER" id="PTHR45398:SF1">
    <property type="entry name" value="ENZYME, PUTATIVE (JCVI)-RELATED"/>
    <property type="match status" value="1"/>
</dbReference>
<dbReference type="InterPro" id="IPR036736">
    <property type="entry name" value="ACP-like_sf"/>
</dbReference>
<dbReference type="Gene3D" id="3.40.50.12780">
    <property type="entry name" value="N-terminal domain of ligase-like"/>
    <property type="match status" value="1"/>
</dbReference>
<dbReference type="Pfam" id="PF00501">
    <property type="entry name" value="AMP-binding"/>
    <property type="match status" value="1"/>
</dbReference>
<dbReference type="InterPro" id="IPR000873">
    <property type="entry name" value="AMP-dep_synth/lig_dom"/>
</dbReference>
<dbReference type="Gene3D" id="3.30.300.30">
    <property type="match status" value="1"/>
</dbReference>
<dbReference type="InterPro" id="IPR023213">
    <property type="entry name" value="CAT-like_dom_sf"/>
</dbReference>
<dbReference type="InterPro" id="IPR042099">
    <property type="entry name" value="ANL_N_sf"/>
</dbReference>
<dbReference type="InterPro" id="IPR020845">
    <property type="entry name" value="AMP-binding_CS"/>
</dbReference>
<dbReference type="Gene3D" id="1.10.1200.10">
    <property type="entry name" value="ACP-like"/>
    <property type="match status" value="1"/>
</dbReference>
<dbReference type="InterPro" id="IPR010071">
    <property type="entry name" value="AA_adenyl_dom"/>
</dbReference>
<organism evidence="4">
    <name type="scientific">Aphanomyces stellatus</name>
    <dbReference type="NCBI Taxonomy" id="120398"/>
    <lineage>
        <taxon>Eukaryota</taxon>
        <taxon>Sar</taxon>
        <taxon>Stramenopiles</taxon>
        <taxon>Oomycota</taxon>
        <taxon>Saprolegniomycetes</taxon>
        <taxon>Saprolegniales</taxon>
        <taxon>Verrucalvaceae</taxon>
        <taxon>Aphanomyces</taxon>
    </lineage>
</organism>
<dbReference type="EMBL" id="VJMH01000128">
    <property type="protein sequence ID" value="KAF0718724.1"/>
    <property type="molecule type" value="Genomic_DNA"/>
</dbReference>
<comment type="caution">
    <text evidence="4">The sequence shown here is derived from an EMBL/GenBank/DDBJ whole genome shotgun (WGS) entry which is preliminary data.</text>
</comment>
<feature type="domain" description="Carrier" evidence="3">
    <location>
        <begin position="1294"/>
        <end position="1370"/>
    </location>
</feature>
<dbReference type="InterPro" id="IPR009081">
    <property type="entry name" value="PP-bd_ACP"/>
</dbReference>
<dbReference type="InterPro" id="IPR045851">
    <property type="entry name" value="AMP-bd_C_sf"/>
</dbReference>
<dbReference type="PROSITE" id="PS00455">
    <property type="entry name" value="AMP_BINDING"/>
    <property type="match status" value="1"/>
</dbReference>
<name>A0A6A5A0E6_9STRA</name>
<dbReference type="Gene3D" id="3.30.559.30">
    <property type="entry name" value="Nonribosomal peptide synthetase, condensation domain"/>
    <property type="match status" value="2"/>
</dbReference>
<evidence type="ECO:0000259" key="3">
    <source>
        <dbReference type="PROSITE" id="PS50075"/>
    </source>
</evidence>
<feature type="non-terminal residue" evidence="4">
    <location>
        <position position="1"/>
    </location>
</feature>
<accession>A0A6A5A0E6</accession>
<dbReference type="Gene3D" id="3.30.559.10">
    <property type="entry name" value="Chloramphenicol acetyltransferase-like domain"/>
    <property type="match status" value="2"/>
</dbReference>
<evidence type="ECO:0000256" key="1">
    <source>
        <dbReference type="ARBA" id="ARBA00022450"/>
    </source>
</evidence>
<evidence type="ECO:0000256" key="2">
    <source>
        <dbReference type="ARBA" id="ARBA00022553"/>
    </source>
</evidence>
<gene>
    <name evidence="4" type="ORF">As57867_001525</name>
</gene>
<dbReference type="InterPro" id="IPR001242">
    <property type="entry name" value="Condensation_dom"/>
</dbReference>
<evidence type="ECO:0000313" key="4">
    <source>
        <dbReference type="EMBL" id="KAF0718724.1"/>
    </source>
</evidence>
<dbReference type="NCBIfam" id="TIGR01733">
    <property type="entry name" value="AA-adenyl-dom"/>
    <property type="match status" value="1"/>
</dbReference>